<evidence type="ECO:0000313" key="8">
    <source>
        <dbReference type="EMBL" id="KAG5457872.1"/>
    </source>
</evidence>
<feature type="transmembrane region" description="Helical" evidence="7">
    <location>
        <begin position="110"/>
        <end position="126"/>
    </location>
</feature>
<keyword evidence="4" id="KW-0333">Golgi apparatus</keyword>
<accession>A0A8H7ZR45</accession>
<dbReference type="PANTHER" id="PTHR21493">
    <property type="entry name" value="CGI-141-RELATED/LIPASE CONTAINING PROTEIN"/>
    <property type="match status" value="1"/>
</dbReference>
<evidence type="ECO:0000313" key="9">
    <source>
        <dbReference type="Proteomes" id="UP000673691"/>
    </source>
</evidence>
<evidence type="ECO:0000256" key="5">
    <source>
        <dbReference type="ARBA" id="ARBA00023136"/>
    </source>
</evidence>
<dbReference type="GO" id="GO:0042147">
    <property type="term" value="P:retrograde transport, endosome to Golgi"/>
    <property type="evidence" value="ECO:0007669"/>
    <property type="project" value="InterPro"/>
</dbReference>
<sequence length="219" mass="23572">GPEKQKRDVAVRRAEYRFFCLALFAGERRLSRSEKKRSLSLSHSHSLSLPRRAEIGACLVASGLFFMLLGVLLLFDGGLLALGDALFLAGLALLIGVTRTAAVFARKDRAAGAACFFLGIALVFLRRPVAGILVEAVGFVNVFRAFFPAAVSFLQTLPVVGRIFSSPAVSRFCNQVRALAETPRAAFSRRLTALAVIRSLGRAASRDSPCRSGVGTGWE</sequence>
<keyword evidence="3 7" id="KW-1133">Transmembrane helix</keyword>
<comment type="caution">
    <text evidence="8">The sequence shown here is derived from an EMBL/GenBank/DDBJ whole genome shotgun (WGS) entry which is preliminary data.</text>
</comment>
<evidence type="ECO:0000256" key="1">
    <source>
        <dbReference type="ARBA" id="ARBA00004653"/>
    </source>
</evidence>
<keyword evidence="5 7" id="KW-0472">Membrane</keyword>
<dbReference type="GO" id="GO:0005783">
    <property type="term" value="C:endoplasmic reticulum"/>
    <property type="evidence" value="ECO:0007669"/>
    <property type="project" value="TreeGrafter"/>
</dbReference>
<dbReference type="InterPro" id="IPR045176">
    <property type="entry name" value="Got1"/>
</dbReference>
<evidence type="ECO:0000256" key="6">
    <source>
        <dbReference type="ARBA" id="ARBA00025799"/>
    </source>
</evidence>
<protein>
    <recommendedName>
        <fullName evidence="10">Vesicle transport protein</fullName>
    </recommendedName>
</protein>
<dbReference type="Pfam" id="PF04178">
    <property type="entry name" value="Got1"/>
    <property type="match status" value="1"/>
</dbReference>
<evidence type="ECO:0000256" key="7">
    <source>
        <dbReference type="SAM" id="Phobius"/>
    </source>
</evidence>
<feature type="transmembrane region" description="Helical" evidence="7">
    <location>
        <begin position="55"/>
        <end position="75"/>
    </location>
</feature>
<dbReference type="AlphaFoldDB" id="A0A8H7ZR45"/>
<evidence type="ECO:0000256" key="2">
    <source>
        <dbReference type="ARBA" id="ARBA00022692"/>
    </source>
</evidence>
<evidence type="ECO:0000256" key="3">
    <source>
        <dbReference type="ARBA" id="ARBA00022989"/>
    </source>
</evidence>
<feature type="transmembrane region" description="Helical" evidence="7">
    <location>
        <begin position="132"/>
        <end position="154"/>
    </location>
</feature>
<feature type="non-terminal residue" evidence="8">
    <location>
        <position position="1"/>
    </location>
</feature>
<dbReference type="Proteomes" id="UP000673691">
    <property type="component" value="Unassembled WGS sequence"/>
</dbReference>
<dbReference type="GO" id="GO:0000139">
    <property type="term" value="C:Golgi membrane"/>
    <property type="evidence" value="ECO:0007669"/>
    <property type="project" value="UniProtKB-SubCell"/>
</dbReference>
<evidence type="ECO:0000256" key="4">
    <source>
        <dbReference type="ARBA" id="ARBA00023034"/>
    </source>
</evidence>
<dbReference type="GO" id="GO:0000137">
    <property type="term" value="C:Golgi cis cisterna"/>
    <property type="evidence" value="ECO:0007669"/>
    <property type="project" value="TreeGrafter"/>
</dbReference>
<dbReference type="GO" id="GO:0006888">
    <property type="term" value="P:endoplasmic reticulum to Golgi vesicle-mediated transport"/>
    <property type="evidence" value="ECO:0007669"/>
    <property type="project" value="InterPro"/>
</dbReference>
<gene>
    <name evidence="8" type="ORF">BJ554DRAFT_2007</name>
</gene>
<organism evidence="8 9">
    <name type="scientific">Olpidium bornovanus</name>
    <dbReference type="NCBI Taxonomy" id="278681"/>
    <lineage>
        <taxon>Eukaryota</taxon>
        <taxon>Fungi</taxon>
        <taxon>Fungi incertae sedis</taxon>
        <taxon>Olpidiomycota</taxon>
        <taxon>Olpidiomycotina</taxon>
        <taxon>Olpidiomycetes</taxon>
        <taxon>Olpidiales</taxon>
        <taxon>Olpidiaceae</taxon>
        <taxon>Olpidium</taxon>
    </lineage>
</organism>
<dbReference type="GO" id="GO:0030134">
    <property type="term" value="C:COPII-coated ER to Golgi transport vesicle"/>
    <property type="evidence" value="ECO:0007669"/>
    <property type="project" value="TreeGrafter"/>
</dbReference>
<dbReference type="GO" id="GO:0005829">
    <property type="term" value="C:cytosol"/>
    <property type="evidence" value="ECO:0007669"/>
    <property type="project" value="GOC"/>
</dbReference>
<comment type="subcellular location">
    <subcellularLocation>
        <location evidence="1">Golgi apparatus membrane</location>
        <topology evidence="1">Multi-pass membrane protein</topology>
    </subcellularLocation>
</comment>
<dbReference type="PANTHER" id="PTHR21493:SF9">
    <property type="entry name" value="GOLGI TRANSPORT PROTEIN 1-RELATED"/>
    <property type="match status" value="1"/>
</dbReference>
<name>A0A8H7ZR45_9FUNG</name>
<feature type="transmembrane region" description="Helical" evidence="7">
    <location>
        <begin position="81"/>
        <end position="98"/>
    </location>
</feature>
<dbReference type="InterPro" id="IPR007305">
    <property type="entry name" value="Vesicle_transpt_Got1/SFT2"/>
</dbReference>
<dbReference type="OrthoDB" id="204784at2759"/>
<comment type="similarity">
    <text evidence="6">Belongs to the GOT1 family.</text>
</comment>
<reference evidence="8 9" key="1">
    <citation type="journal article" name="Sci. Rep.">
        <title>Genome-scale phylogenetic analyses confirm Olpidium as the closest living zoosporic fungus to the non-flagellated, terrestrial fungi.</title>
        <authorList>
            <person name="Chang Y."/>
            <person name="Rochon D."/>
            <person name="Sekimoto S."/>
            <person name="Wang Y."/>
            <person name="Chovatia M."/>
            <person name="Sandor L."/>
            <person name="Salamov A."/>
            <person name="Grigoriev I.V."/>
            <person name="Stajich J.E."/>
            <person name="Spatafora J.W."/>
        </authorList>
    </citation>
    <scope>NUCLEOTIDE SEQUENCE [LARGE SCALE GENOMIC DNA]</scope>
    <source>
        <strain evidence="8">S191</strain>
    </source>
</reference>
<evidence type="ECO:0008006" key="10">
    <source>
        <dbReference type="Google" id="ProtNLM"/>
    </source>
</evidence>
<proteinExistence type="inferred from homology"/>
<keyword evidence="9" id="KW-1185">Reference proteome</keyword>
<keyword evidence="2 7" id="KW-0812">Transmembrane</keyword>
<dbReference type="EMBL" id="JAEFCI010009334">
    <property type="protein sequence ID" value="KAG5457872.1"/>
    <property type="molecule type" value="Genomic_DNA"/>
</dbReference>